<keyword evidence="4" id="KW-0949">S-adenosyl-L-methionine</keyword>
<dbReference type="InterPro" id="IPR000940">
    <property type="entry name" value="NNMT_TEMT_trans"/>
</dbReference>
<protein>
    <submittedName>
        <fullName evidence="5">Phenylethanolamine N-methyltransferase</fullName>
    </submittedName>
</protein>
<organism evidence="5 6">
    <name type="scientific">Eptatretus burgeri</name>
    <name type="common">Inshore hagfish</name>
    <dbReference type="NCBI Taxonomy" id="7764"/>
    <lineage>
        <taxon>Eukaryota</taxon>
        <taxon>Metazoa</taxon>
        <taxon>Chordata</taxon>
        <taxon>Craniata</taxon>
        <taxon>Vertebrata</taxon>
        <taxon>Cyclostomata</taxon>
        <taxon>Myxini</taxon>
        <taxon>Myxiniformes</taxon>
        <taxon>Myxinidae</taxon>
        <taxon>Eptatretinae</taxon>
        <taxon>Eptatretus</taxon>
    </lineage>
</organism>
<keyword evidence="3" id="KW-0808">Transferase</keyword>
<dbReference type="GO" id="GO:0008170">
    <property type="term" value="F:N-methyltransferase activity"/>
    <property type="evidence" value="ECO:0007669"/>
    <property type="project" value="TreeGrafter"/>
</dbReference>
<dbReference type="GO" id="GO:0032259">
    <property type="term" value="P:methylation"/>
    <property type="evidence" value="ECO:0007669"/>
    <property type="project" value="UniProtKB-KW"/>
</dbReference>
<dbReference type="Ensembl" id="ENSEBUT00000028523.1">
    <property type="protein sequence ID" value="ENSEBUP00000027947.1"/>
    <property type="gene ID" value="ENSEBUG00000017078.1"/>
</dbReference>
<dbReference type="PROSITE" id="PS51681">
    <property type="entry name" value="SAM_MT_NNMT_PNMT_TEMT"/>
    <property type="match status" value="1"/>
</dbReference>
<evidence type="ECO:0000313" key="5">
    <source>
        <dbReference type="Ensembl" id="ENSEBUP00000027947.1"/>
    </source>
</evidence>
<dbReference type="SUPFAM" id="SSF53335">
    <property type="entry name" value="S-adenosyl-L-methionine-dependent methyltransferases"/>
    <property type="match status" value="1"/>
</dbReference>
<dbReference type="AlphaFoldDB" id="A0A8C4RDH0"/>
<dbReference type="Proteomes" id="UP000694388">
    <property type="component" value="Unplaced"/>
</dbReference>
<proteinExistence type="inferred from homology"/>
<reference evidence="5" key="1">
    <citation type="submission" date="2025-08" db="UniProtKB">
        <authorList>
            <consortium name="Ensembl"/>
        </authorList>
    </citation>
    <scope>IDENTIFICATION</scope>
</reference>
<reference evidence="5" key="2">
    <citation type="submission" date="2025-09" db="UniProtKB">
        <authorList>
            <consortium name="Ensembl"/>
        </authorList>
    </citation>
    <scope>IDENTIFICATION</scope>
</reference>
<dbReference type="Pfam" id="PF01234">
    <property type="entry name" value="NNMT_PNMT_TEMT"/>
    <property type="match status" value="1"/>
</dbReference>
<name>A0A8C4RDH0_EPTBU</name>
<evidence type="ECO:0000256" key="4">
    <source>
        <dbReference type="ARBA" id="ARBA00022691"/>
    </source>
</evidence>
<dbReference type="Gene3D" id="3.40.50.150">
    <property type="entry name" value="Vaccinia Virus protein VP39"/>
    <property type="match status" value="1"/>
</dbReference>
<dbReference type="InterPro" id="IPR029063">
    <property type="entry name" value="SAM-dependent_MTases_sf"/>
</dbReference>
<comment type="similarity">
    <text evidence="1">Belongs to the class I-like SAM-binding methyltransferase superfamily. NNMT/PNMT/TEMT family.</text>
</comment>
<sequence length="216" mass="24083">MPCVPPDAVKGSRLLDVGTGPSLYQFFSACEKFSEIVLAEFSEANRQELQRWLSKDPHSHDWSSYLQYSCKLEGRSCEEEKVDKLRNAIKKIIPCDVTLPNPLHPEVLPKFDVIQSSFCLESALSDETSFRGALQALRSLLLPNGHLVLIGSLGESFYKVGSVLFGSLTLSEQVVRDSVQGAGFSIRTFKTLARPKDLEEDMTDVTSFFFLIADKV</sequence>
<accession>A0A8C4RDH0</accession>
<dbReference type="PANTHER" id="PTHR10867">
    <property type="entry name" value="NNMT/PNMT/TEMT FAMILY MEMBER"/>
    <property type="match status" value="1"/>
</dbReference>
<keyword evidence="6" id="KW-1185">Reference proteome</keyword>
<dbReference type="GeneTree" id="ENSGT00390000011708"/>
<dbReference type="PANTHER" id="PTHR10867:SF17">
    <property type="entry name" value="NICOTINAMIDE N-METHYLTRANSFERASE"/>
    <property type="match status" value="1"/>
</dbReference>
<evidence type="ECO:0000256" key="2">
    <source>
        <dbReference type="ARBA" id="ARBA00022603"/>
    </source>
</evidence>
<dbReference type="GO" id="GO:0005829">
    <property type="term" value="C:cytosol"/>
    <property type="evidence" value="ECO:0007669"/>
    <property type="project" value="TreeGrafter"/>
</dbReference>
<evidence type="ECO:0000256" key="3">
    <source>
        <dbReference type="ARBA" id="ARBA00022679"/>
    </source>
</evidence>
<evidence type="ECO:0000256" key="1">
    <source>
        <dbReference type="ARBA" id="ARBA00007996"/>
    </source>
</evidence>
<dbReference type="OMA" id="LSACEYF"/>
<evidence type="ECO:0000313" key="6">
    <source>
        <dbReference type="Proteomes" id="UP000694388"/>
    </source>
</evidence>
<keyword evidence="2" id="KW-0489">Methyltransferase</keyword>